<proteinExistence type="predicted"/>
<evidence type="ECO:0008006" key="2">
    <source>
        <dbReference type="Google" id="ProtNLM"/>
    </source>
</evidence>
<organism evidence="1">
    <name type="scientific">Paenarthrobacter sp. AMU7</name>
    <dbReference type="NCBI Taxonomy" id="3162492"/>
    <lineage>
        <taxon>Bacteria</taxon>
        <taxon>Bacillati</taxon>
        <taxon>Actinomycetota</taxon>
        <taxon>Actinomycetes</taxon>
        <taxon>Micrococcales</taxon>
        <taxon>Micrococcaceae</taxon>
        <taxon>Paenarthrobacter</taxon>
    </lineage>
</organism>
<sequence>MKPVPEGFSGASPYEIAERYAAGDIDRDAMIRELSAWPYPKNEGAAAAAAEWESTPYMDTPGSFAEVGRAFDEGLIDGDAYDQILDASDEVPEV</sequence>
<protein>
    <recommendedName>
        <fullName evidence="2">Antitoxin VbhA domain-containing protein</fullName>
    </recommendedName>
</protein>
<accession>A0AB39YMQ5</accession>
<dbReference type="EMBL" id="CP165735">
    <property type="protein sequence ID" value="XDV71704.1"/>
    <property type="molecule type" value="Genomic_DNA"/>
</dbReference>
<gene>
    <name evidence="1" type="ORF">ABQM86_00485</name>
</gene>
<name>A0AB39YMQ5_9MICC</name>
<dbReference type="AlphaFoldDB" id="A0AB39YMQ5"/>
<reference evidence="1" key="1">
    <citation type="submission" date="2024-07" db="EMBL/GenBank/DDBJ databases">
        <authorList>
            <person name="Li J."/>
            <person name="Wei H."/>
            <person name="Ma J."/>
        </authorList>
    </citation>
    <scope>NUCLEOTIDE SEQUENCE</scope>
    <source>
        <strain evidence="1">AMU7</strain>
    </source>
</reference>
<evidence type="ECO:0000313" key="1">
    <source>
        <dbReference type="EMBL" id="XDV71704.1"/>
    </source>
</evidence>
<dbReference type="RefSeq" id="WP_369745664.1">
    <property type="nucleotide sequence ID" value="NZ_CP165735.1"/>
</dbReference>